<feature type="compositionally biased region" description="Low complexity" evidence="1">
    <location>
        <begin position="7"/>
        <end position="30"/>
    </location>
</feature>
<name>A0A8D8N6D7_CULPI</name>
<reference evidence="2" key="1">
    <citation type="submission" date="2021-05" db="EMBL/GenBank/DDBJ databases">
        <authorList>
            <person name="Alioto T."/>
            <person name="Alioto T."/>
            <person name="Gomez Garrido J."/>
        </authorList>
    </citation>
    <scope>NUCLEOTIDE SEQUENCE</scope>
</reference>
<dbReference type="EMBL" id="HBUE01145224">
    <property type="protein sequence ID" value="CAG6502612.1"/>
    <property type="molecule type" value="Transcribed_RNA"/>
</dbReference>
<dbReference type="EMBL" id="HBUE01250073">
    <property type="protein sequence ID" value="CAG6553849.1"/>
    <property type="molecule type" value="Transcribed_RNA"/>
</dbReference>
<dbReference type="EMBL" id="HBUE01250075">
    <property type="protein sequence ID" value="CAG6553852.1"/>
    <property type="molecule type" value="Transcribed_RNA"/>
</dbReference>
<organism evidence="2">
    <name type="scientific">Culex pipiens</name>
    <name type="common">House mosquito</name>
    <dbReference type="NCBI Taxonomy" id="7175"/>
    <lineage>
        <taxon>Eukaryota</taxon>
        <taxon>Metazoa</taxon>
        <taxon>Ecdysozoa</taxon>
        <taxon>Arthropoda</taxon>
        <taxon>Hexapoda</taxon>
        <taxon>Insecta</taxon>
        <taxon>Pterygota</taxon>
        <taxon>Neoptera</taxon>
        <taxon>Endopterygota</taxon>
        <taxon>Diptera</taxon>
        <taxon>Nematocera</taxon>
        <taxon>Culicoidea</taxon>
        <taxon>Culicidae</taxon>
        <taxon>Culicinae</taxon>
        <taxon>Culicini</taxon>
        <taxon>Culex</taxon>
        <taxon>Culex</taxon>
    </lineage>
</organism>
<proteinExistence type="predicted"/>
<dbReference type="EMBL" id="HBUE01145222">
    <property type="protein sequence ID" value="CAG6502609.1"/>
    <property type="molecule type" value="Transcribed_RNA"/>
</dbReference>
<feature type="compositionally biased region" description="Polar residues" evidence="1">
    <location>
        <begin position="72"/>
        <end position="99"/>
    </location>
</feature>
<evidence type="ECO:0000256" key="1">
    <source>
        <dbReference type="SAM" id="MobiDB-lite"/>
    </source>
</evidence>
<accession>A0A8D8N6D7</accession>
<dbReference type="AlphaFoldDB" id="A0A8D8N6D7"/>
<sequence>MAFIMKSSNGSSTSGFRSGAEARAATTRTSRLIKPCRYSPASARSGPATRRPRSGTSTPPDGRPSVALEPAQTFTTSRHCSTKRQISTTRTAVRTADSTTVHRRGIPRVVPAASRLTATDRTPPVCSCSAPEPTLRFPATNRIVRRASGS</sequence>
<evidence type="ECO:0000313" key="2">
    <source>
        <dbReference type="EMBL" id="CAG6553852.1"/>
    </source>
</evidence>
<protein>
    <submittedName>
        <fullName evidence="2">(northern house mosquito) hypothetical protein</fullName>
    </submittedName>
</protein>
<feature type="region of interest" description="Disordered" evidence="1">
    <location>
        <begin position="1"/>
        <end position="101"/>
    </location>
</feature>
<dbReference type="EMBL" id="HBUE01106957">
    <property type="protein sequence ID" value="CAG6487568.1"/>
    <property type="molecule type" value="Transcribed_RNA"/>
</dbReference>